<dbReference type="Proteomes" id="UP000469421">
    <property type="component" value="Unassembled WGS sequence"/>
</dbReference>
<dbReference type="PANTHER" id="PTHR43424">
    <property type="entry name" value="LOCUS PUTATIVE PROTEIN 1-RELATED"/>
    <property type="match status" value="1"/>
</dbReference>
<gene>
    <name evidence="6" type="ORF">GFN93_13965</name>
</gene>
<feature type="transmembrane region" description="Helical" evidence="5">
    <location>
        <begin position="338"/>
        <end position="360"/>
    </location>
</feature>
<dbReference type="GO" id="GO:0016020">
    <property type="term" value="C:membrane"/>
    <property type="evidence" value="ECO:0007669"/>
    <property type="project" value="UniProtKB-SubCell"/>
</dbReference>
<feature type="transmembrane region" description="Helical" evidence="5">
    <location>
        <begin position="179"/>
        <end position="200"/>
    </location>
</feature>
<feature type="transmembrane region" description="Helical" evidence="5">
    <location>
        <begin position="152"/>
        <end position="173"/>
    </location>
</feature>
<dbReference type="AlphaFoldDB" id="A0A6N7LV92"/>
<feature type="transmembrane region" description="Helical" evidence="5">
    <location>
        <begin position="121"/>
        <end position="140"/>
    </location>
</feature>
<evidence type="ECO:0000313" key="7">
    <source>
        <dbReference type="Proteomes" id="UP000469421"/>
    </source>
</evidence>
<feature type="transmembrane region" description="Helical" evidence="5">
    <location>
        <begin position="52"/>
        <end position="71"/>
    </location>
</feature>
<feature type="transmembrane region" description="Helical" evidence="5">
    <location>
        <begin position="300"/>
        <end position="318"/>
    </location>
</feature>
<keyword evidence="2 5" id="KW-0812">Transmembrane</keyword>
<evidence type="ECO:0000256" key="3">
    <source>
        <dbReference type="ARBA" id="ARBA00022989"/>
    </source>
</evidence>
<dbReference type="InterPro" id="IPR002797">
    <property type="entry name" value="Polysacc_synth"/>
</dbReference>
<reference evidence="6 7" key="1">
    <citation type="submission" date="2019-10" db="EMBL/GenBank/DDBJ databases">
        <title>Alcanivorax sp.PA15-N-34 draft genome sequence.</title>
        <authorList>
            <person name="Liao X."/>
            <person name="Shao Z."/>
        </authorList>
    </citation>
    <scope>NUCLEOTIDE SEQUENCE [LARGE SCALE GENOMIC DNA]</scope>
    <source>
        <strain evidence="6 7">PA15-N-34</strain>
    </source>
</reference>
<keyword evidence="4 5" id="KW-0472">Membrane</keyword>
<keyword evidence="7" id="KW-1185">Reference proteome</keyword>
<feature type="transmembrane region" description="Helical" evidence="5">
    <location>
        <begin position="220"/>
        <end position="240"/>
    </location>
</feature>
<evidence type="ECO:0000256" key="5">
    <source>
        <dbReference type="SAM" id="Phobius"/>
    </source>
</evidence>
<evidence type="ECO:0000256" key="2">
    <source>
        <dbReference type="ARBA" id="ARBA00022692"/>
    </source>
</evidence>
<feature type="transmembrane region" description="Helical" evidence="5">
    <location>
        <begin position="367"/>
        <end position="385"/>
    </location>
</feature>
<dbReference type="Pfam" id="PF01943">
    <property type="entry name" value="Polysacc_synt"/>
    <property type="match status" value="1"/>
</dbReference>
<proteinExistence type="predicted"/>
<feature type="transmembrane region" description="Helical" evidence="5">
    <location>
        <begin position="391"/>
        <end position="409"/>
    </location>
</feature>
<evidence type="ECO:0000313" key="6">
    <source>
        <dbReference type="EMBL" id="MQX54357.1"/>
    </source>
</evidence>
<dbReference type="CDD" id="cd13128">
    <property type="entry name" value="MATE_Wzx_like"/>
    <property type="match status" value="1"/>
</dbReference>
<evidence type="ECO:0000256" key="1">
    <source>
        <dbReference type="ARBA" id="ARBA00004141"/>
    </source>
</evidence>
<dbReference type="RefSeq" id="WP_153501634.1">
    <property type="nucleotide sequence ID" value="NZ_WIRE01000001.1"/>
</dbReference>
<dbReference type="PANTHER" id="PTHR43424:SF1">
    <property type="entry name" value="LOCUS PUTATIVE PROTEIN 1-RELATED"/>
    <property type="match status" value="1"/>
</dbReference>
<feature type="transmembrane region" description="Helical" evidence="5">
    <location>
        <begin position="28"/>
        <end position="46"/>
    </location>
</feature>
<feature type="transmembrane region" description="Helical" evidence="5">
    <location>
        <begin position="92"/>
        <end position="115"/>
    </location>
</feature>
<protein>
    <submittedName>
        <fullName evidence="6">Oligosaccharide flippase family protein</fullName>
    </submittedName>
</protein>
<name>A0A6N7LV92_9GAMM</name>
<evidence type="ECO:0000256" key="4">
    <source>
        <dbReference type="ARBA" id="ARBA00023136"/>
    </source>
</evidence>
<feature type="transmembrane region" description="Helical" evidence="5">
    <location>
        <begin position="260"/>
        <end position="279"/>
    </location>
</feature>
<comment type="caution">
    <text evidence="6">The sequence shown here is derived from an EMBL/GenBank/DDBJ whole genome shotgun (WGS) entry which is preliminary data.</text>
</comment>
<accession>A0A6N7LV92</accession>
<dbReference type="EMBL" id="WIRE01000001">
    <property type="protein sequence ID" value="MQX54357.1"/>
    <property type="molecule type" value="Genomic_DNA"/>
</dbReference>
<organism evidence="6 7">
    <name type="scientific">Alcanivorax sediminis</name>
    <dbReference type="NCBI Taxonomy" id="2663008"/>
    <lineage>
        <taxon>Bacteria</taxon>
        <taxon>Pseudomonadati</taxon>
        <taxon>Pseudomonadota</taxon>
        <taxon>Gammaproteobacteria</taxon>
        <taxon>Oceanospirillales</taxon>
        <taxon>Alcanivoracaceae</taxon>
        <taxon>Alcanivorax</taxon>
    </lineage>
</organism>
<dbReference type="InterPro" id="IPR052556">
    <property type="entry name" value="PolySynth_Transporter"/>
</dbReference>
<sequence>MNISSSGSLIGAFKRYASNSMWMVSEQILRLVSGVVVGIYVARYLGPERFGLLSYVLAISAFLIAIARMGMDALIIREAIKHPEERHRIVSTAFWMMQVAAAGIYALMVLSLVFIDETDEIKVFFLIACSVVFLTPFLSVDYYYQSQVKSRFSVACKIFTLVVTSIAKVTMVLVEADLVWFVAVIVAEQIILSLLFLFVYRATERKLLFSSPVLDFVRPLLKGAWPMIMTSVAVLVYMRIDQVMIRALLGDDELGIYSAAVRIYDAWVVFPYIITVSLLPYMANLKKGDHDVYVKRMTQIFSAVIWVGVIAFTGSLIVSDLAFPLMFGASFSESSSVFKIMMASSVFVSIGSVSARYFAVEHMEKKIAFRTLVAAVINVAMNAVLIPRYGIAGAAYSTLCCTFVANYLFDWVDPELKELLGMKNQAVLSNPFK</sequence>
<keyword evidence="3 5" id="KW-1133">Transmembrane helix</keyword>
<comment type="subcellular location">
    <subcellularLocation>
        <location evidence="1">Membrane</location>
        <topology evidence="1">Multi-pass membrane protein</topology>
    </subcellularLocation>
</comment>